<proteinExistence type="predicted"/>
<sequence>NLRITLRYVGRLQHIDTPLRNPPTIDATPEHAATYHTSFVENEKTALLMLACMPPELQKDMDDRTAFDMVNELINMFQNQASQETYDTQRQLYVCKMEDGQLGSSHVLKMKSYIDKL</sequence>
<accession>A0A699HG30</accession>
<organism evidence="1">
    <name type="scientific">Tanacetum cinerariifolium</name>
    <name type="common">Dalmatian daisy</name>
    <name type="synonym">Chrysanthemum cinerariifolium</name>
    <dbReference type="NCBI Taxonomy" id="118510"/>
    <lineage>
        <taxon>Eukaryota</taxon>
        <taxon>Viridiplantae</taxon>
        <taxon>Streptophyta</taxon>
        <taxon>Embryophyta</taxon>
        <taxon>Tracheophyta</taxon>
        <taxon>Spermatophyta</taxon>
        <taxon>Magnoliopsida</taxon>
        <taxon>eudicotyledons</taxon>
        <taxon>Gunneridae</taxon>
        <taxon>Pentapetalae</taxon>
        <taxon>asterids</taxon>
        <taxon>campanulids</taxon>
        <taxon>Asterales</taxon>
        <taxon>Asteraceae</taxon>
        <taxon>Asteroideae</taxon>
        <taxon>Anthemideae</taxon>
        <taxon>Anthemidinae</taxon>
        <taxon>Tanacetum</taxon>
    </lineage>
</organism>
<evidence type="ECO:0000313" key="1">
    <source>
        <dbReference type="EMBL" id="GEY02194.1"/>
    </source>
</evidence>
<reference evidence="1" key="1">
    <citation type="journal article" date="2019" name="Sci. Rep.">
        <title>Draft genome of Tanacetum cinerariifolium, the natural source of mosquito coil.</title>
        <authorList>
            <person name="Yamashiro T."/>
            <person name="Shiraishi A."/>
            <person name="Satake H."/>
            <person name="Nakayama K."/>
        </authorList>
    </citation>
    <scope>NUCLEOTIDE SEQUENCE</scope>
</reference>
<dbReference type="EMBL" id="BKCJ010146157">
    <property type="protein sequence ID" value="GEY02194.1"/>
    <property type="molecule type" value="Genomic_DNA"/>
</dbReference>
<protein>
    <recommendedName>
        <fullName evidence="2">Zinc finger, CCHC-type</fullName>
    </recommendedName>
</protein>
<name>A0A699HG30_TANCI</name>
<comment type="caution">
    <text evidence="1">The sequence shown here is derived from an EMBL/GenBank/DDBJ whole genome shotgun (WGS) entry which is preliminary data.</text>
</comment>
<dbReference type="AlphaFoldDB" id="A0A699HG30"/>
<gene>
    <name evidence="1" type="ORF">Tci_374168</name>
</gene>
<evidence type="ECO:0008006" key="2">
    <source>
        <dbReference type="Google" id="ProtNLM"/>
    </source>
</evidence>
<feature type="non-terminal residue" evidence="1">
    <location>
        <position position="1"/>
    </location>
</feature>